<evidence type="ECO:0000313" key="3">
    <source>
        <dbReference type="WBParaSite" id="ACRNAN_scaffold24608.g13370.t1"/>
    </source>
</evidence>
<feature type="transmembrane region" description="Helical" evidence="1">
    <location>
        <begin position="41"/>
        <end position="69"/>
    </location>
</feature>
<dbReference type="Proteomes" id="UP000887540">
    <property type="component" value="Unplaced"/>
</dbReference>
<proteinExistence type="predicted"/>
<accession>A0A914DH69</accession>
<keyword evidence="1" id="KW-1133">Transmembrane helix</keyword>
<name>A0A914DH69_9BILA</name>
<evidence type="ECO:0000256" key="1">
    <source>
        <dbReference type="SAM" id="Phobius"/>
    </source>
</evidence>
<dbReference type="AlphaFoldDB" id="A0A914DH69"/>
<organism evidence="2 3">
    <name type="scientific">Acrobeloides nanus</name>
    <dbReference type="NCBI Taxonomy" id="290746"/>
    <lineage>
        <taxon>Eukaryota</taxon>
        <taxon>Metazoa</taxon>
        <taxon>Ecdysozoa</taxon>
        <taxon>Nematoda</taxon>
        <taxon>Chromadorea</taxon>
        <taxon>Rhabditida</taxon>
        <taxon>Tylenchina</taxon>
        <taxon>Cephalobomorpha</taxon>
        <taxon>Cephaloboidea</taxon>
        <taxon>Cephalobidae</taxon>
        <taxon>Acrobeloides</taxon>
    </lineage>
</organism>
<reference evidence="3" key="1">
    <citation type="submission" date="2022-11" db="UniProtKB">
        <authorList>
            <consortium name="WormBaseParasite"/>
        </authorList>
    </citation>
    <scope>IDENTIFICATION</scope>
</reference>
<keyword evidence="2" id="KW-1185">Reference proteome</keyword>
<protein>
    <submittedName>
        <fullName evidence="3">Uncharacterized protein</fullName>
    </submittedName>
</protein>
<sequence>MCAQWEGSFIKDKGDRNKIADGILDKINEKLWEKLSFFWHIWVSITSGVTTVQILVMLATVCFPGVACLKTVTLLHKRTTAISPKLRRRKSSSKESGRRYLSRRFNHLSRRLSRRSRRTNGKGYYLDKNEKIAYANEILDKEEGIMESPDWSPISFVSQNVGINNYPEFKIDFDQCEGSVQHIMIELK</sequence>
<dbReference type="WBParaSite" id="ACRNAN_scaffold24608.g13370.t1">
    <property type="protein sequence ID" value="ACRNAN_scaffold24608.g13370.t1"/>
    <property type="gene ID" value="ACRNAN_scaffold24608.g13370"/>
</dbReference>
<keyword evidence="1" id="KW-0472">Membrane</keyword>
<evidence type="ECO:0000313" key="2">
    <source>
        <dbReference type="Proteomes" id="UP000887540"/>
    </source>
</evidence>
<keyword evidence="1" id="KW-0812">Transmembrane</keyword>